<keyword evidence="4" id="KW-0547">Nucleotide-binding</keyword>
<sequence>MPLYCSQGHENDSSNRFCLDCGQRLPLAVGQILDKRYRLVSHLAQGGFGRTYLAEALHRFGDRCVLKEFAPQVQGTAELAKAKELFEREAGALHKLHHPQLPGFWELFQAELGGGLGCLFLVQDYIEGQTYFELLKSGMRFNEAQVIQFLRQMLAVLSYIHSQGVIHRDISPDNIILRNSDSLPVLIDFGGVKQIAATAVSKFSGIGALPTRLGKKGYAPEEQLRQGQVFINSDLYSLAVTALVLLTGKEPQHLYDIYKAAWSWGQEIQVSPQLEAVLQKMLAHKPGDRFINADAVLQTLPFQLPLAPINPNHSTIQTNAISPKINPTPVVNPITPSVSKISRILTLVFAPKAKQAPIPIAANANKPVVAQVNHPVIKKPSFFLSQLISLTLKLTVGTSLVLVTGWAGWAVMNTVIRATNLGILVKPNTPPNTSTISAEETRSEKLLSRRKALGISEVSFNNQVNQKFYAKHPELNGRQLTDKPEDAALREEWYAIAQELLR</sequence>
<dbReference type="EMBL" id="CADCTM010000543">
    <property type="protein sequence ID" value="CAA9276278.1"/>
    <property type="molecule type" value="Genomic_DNA"/>
</dbReference>
<keyword evidence="2" id="KW-0723">Serine/threonine-protein kinase</keyword>
<evidence type="ECO:0000256" key="8">
    <source>
        <dbReference type="ARBA" id="ARBA00048679"/>
    </source>
</evidence>
<evidence type="ECO:0000256" key="6">
    <source>
        <dbReference type="ARBA" id="ARBA00022840"/>
    </source>
</evidence>
<proteinExistence type="predicted"/>
<dbReference type="AlphaFoldDB" id="A0A6J4JES5"/>
<dbReference type="PROSITE" id="PS00109">
    <property type="entry name" value="PROTEIN_KINASE_TYR"/>
    <property type="match status" value="1"/>
</dbReference>
<comment type="catalytic activity">
    <reaction evidence="7">
        <text>L-threonyl-[protein] + ATP = O-phospho-L-threonyl-[protein] + ADP + H(+)</text>
        <dbReference type="Rhea" id="RHEA:46608"/>
        <dbReference type="Rhea" id="RHEA-COMP:11060"/>
        <dbReference type="Rhea" id="RHEA-COMP:11605"/>
        <dbReference type="ChEBI" id="CHEBI:15378"/>
        <dbReference type="ChEBI" id="CHEBI:30013"/>
        <dbReference type="ChEBI" id="CHEBI:30616"/>
        <dbReference type="ChEBI" id="CHEBI:61977"/>
        <dbReference type="ChEBI" id="CHEBI:456216"/>
        <dbReference type="EC" id="2.7.11.1"/>
    </reaction>
</comment>
<dbReference type="InterPro" id="IPR011009">
    <property type="entry name" value="Kinase-like_dom_sf"/>
</dbReference>
<name>A0A6J4JES5_9CYAN</name>
<dbReference type="GO" id="GO:0005524">
    <property type="term" value="F:ATP binding"/>
    <property type="evidence" value="ECO:0007669"/>
    <property type="project" value="UniProtKB-KW"/>
</dbReference>
<dbReference type="Gene3D" id="1.10.510.10">
    <property type="entry name" value="Transferase(Phosphotransferase) domain 1"/>
    <property type="match status" value="1"/>
</dbReference>
<protein>
    <recommendedName>
        <fullName evidence="1">non-specific serine/threonine protein kinase</fullName>
        <ecNumber evidence="1">2.7.11.1</ecNumber>
    </recommendedName>
</protein>
<evidence type="ECO:0000256" key="1">
    <source>
        <dbReference type="ARBA" id="ARBA00012513"/>
    </source>
</evidence>
<organism evidence="10">
    <name type="scientific">uncultured Coleofasciculus sp</name>
    <dbReference type="NCBI Taxonomy" id="1267456"/>
    <lineage>
        <taxon>Bacteria</taxon>
        <taxon>Bacillati</taxon>
        <taxon>Cyanobacteriota</taxon>
        <taxon>Cyanophyceae</taxon>
        <taxon>Coleofasciculales</taxon>
        <taxon>Coleofasciculaceae</taxon>
        <taxon>Coleofasciculus</taxon>
        <taxon>environmental samples</taxon>
    </lineage>
</organism>
<evidence type="ECO:0000256" key="3">
    <source>
        <dbReference type="ARBA" id="ARBA00022679"/>
    </source>
</evidence>
<keyword evidence="5 10" id="KW-0418">Kinase</keyword>
<dbReference type="PROSITE" id="PS50011">
    <property type="entry name" value="PROTEIN_KINASE_DOM"/>
    <property type="match status" value="1"/>
</dbReference>
<comment type="catalytic activity">
    <reaction evidence="8">
        <text>L-seryl-[protein] + ATP = O-phospho-L-seryl-[protein] + ADP + H(+)</text>
        <dbReference type="Rhea" id="RHEA:17989"/>
        <dbReference type="Rhea" id="RHEA-COMP:9863"/>
        <dbReference type="Rhea" id="RHEA-COMP:11604"/>
        <dbReference type="ChEBI" id="CHEBI:15378"/>
        <dbReference type="ChEBI" id="CHEBI:29999"/>
        <dbReference type="ChEBI" id="CHEBI:30616"/>
        <dbReference type="ChEBI" id="CHEBI:83421"/>
        <dbReference type="ChEBI" id="CHEBI:456216"/>
        <dbReference type="EC" id="2.7.11.1"/>
    </reaction>
</comment>
<evidence type="ECO:0000259" key="9">
    <source>
        <dbReference type="PROSITE" id="PS50011"/>
    </source>
</evidence>
<keyword evidence="3" id="KW-0808">Transferase</keyword>
<dbReference type="Gene3D" id="3.30.200.20">
    <property type="entry name" value="Phosphorylase Kinase, domain 1"/>
    <property type="match status" value="1"/>
</dbReference>
<dbReference type="CDD" id="cd14014">
    <property type="entry name" value="STKc_PknB_like"/>
    <property type="match status" value="1"/>
</dbReference>
<dbReference type="PANTHER" id="PTHR24363">
    <property type="entry name" value="SERINE/THREONINE PROTEIN KINASE"/>
    <property type="match status" value="1"/>
</dbReference>
<dbReference type="Pfam" id="PF00069">
    <property type="entry name" value="Pkinase"/>
    <property type="match status" value="1"/>
</dbReference>
<accession>A0A6J4JES5</accession>
<dbReference type="InterPro" id="IPR000719">
    <property type="entry name" value="Prot_kinase_dom"/>
</dbReference>
<evidence type="ECO:0000256" key="7">
    <source>
        <dbReference type="ARBA" id="ARBA00047899"/>
    </source>
</evidence>
<evidence type="ECO:0000256" key="5">
    <source>
        <dbReference type="ARBA" id="ARBA00022777"/>
    </source>
</evidence>
<evidence type="ECO:0000256" key="4">
    <source>
        <dbReference type="ARBA" id="ARBA00022741"/>
    </source>
</evidence>
<feature type="domain" description="Protein kinase" evidence="9">
    <location>
        <begin position="37"/>
        <end position="303"/>
    </location>
</feature>
<dbReference type="InterPro" id="IPR008266">
    <property type="entry name" value="Tyr_kinase_AS"/>
</dbReference>
<dbReference type="GO" id="GO:0004674">
    <property type="term" value="F:protein serine/threonine kinase activity"/>
    <property type="evidence" value="ECO:0007669"/>
    <property type="project" value="UniProtKB-KW"/>
</dbReference>
<keyword evidence="6" id="KW-0067">ATP-binding</keyword>
<evidence type="ECO:0000256" key="2">
    <source>
        <dbReference type="ARBA" id="ARBA00022527"/>
    </source>
</evidence>
<dbReference type="EC" id="2.7.11.1" evidence="1"/>
<evidence type="ECO:0000313" key="10">
    <source>
        <dbReference type="EMBL" id="CAA9276278.1"/>
    </source>
</evidence>
<reference evidence="10" key="1">
    <citation type="submission" date="2020-02" db="EMBL/GenBank/DDBJ databases">
        <authorList>
            <person name="Meier V. D."/>
        </authorList>
    </citation>
    <scope>NUCLEOTIDE SEQUENCE</scope>
    <source>
        <strain evidence="10">AVDCRST_MAG92</strain>
    </source>
</reference>
<dbReference type="PANTHER" id="PTHR24363:SF0">
    <property type="entry name" value="SERINE_THREONINE KINASE LIKE DOMAIN CONTAINING 1"/>
    <property type="match status" value="1"/>
</dbReference>
<gene>
    <name evidence="10" type="ORF">AVDCRST_MAG92-3247</name>
</gene>
<dbReference type="SUPFAM" id="SSF56112">
    <property type="entry name" value="Protein kinase-like (PK-like)"/>
    <property type="match status" value="1"/>
</dbReference>